<reference evidence="5" key="1">
    <citation type="submission" date="2016-10" db="EMBL/GenBank/DDBJ databases">
        <authorList>
            <person name="Varghese N."/>
            <person name="Submissions S."/>
        </authorList>
    </citation>
    <scope>NUCLEOTIDE SEQUENCE [LARGE SCALE GENOMIC DNA]</scope>
    <source>
        <strain evidence="5">CGMCC 1.6474</strain>
    </source>
</reference>
<accession>A0A1I4CAV2</accession>
<dbReference type="Gene3D" id="2.115.10.20">
    <property type="entry name" value="Glycosyl hydrolase domain, family 43"/>
    <property type="match status" value="1"/>
</dbReference>
<feature type="region of interest" description="Disordered" evidence="1">
    <location>
        <begin position="372"/>
        <end position="394"/>
    </location>
</feature>
<organism evidence="4 5">
    <name type="scientific">Methylorubrum salsuginis</name>
    <dbReference type="NCBI Taxonomy" id="414703"/>
    <lineage>
        <taxon>Bacteria</taxon>
        <taxon>Pseudomonadati</taxon>
        <taxon>Pseudomonadota</taxon>
        <taxon>Alphaproteobacteria</taxon>
        <taxon>Hyphomicrobiales</taxon>
        <taxon>Methylobacteriaceae</taxon>
        <taxon>Methylorubrum</taxon>
    </lineage>
</organism>
<dbReference type="Gene3D" id="2.120.10.10">
    <property type="match status" value="1"/>
</dbReference>
<dbReference type="STRING" id="414703.SAMN04488125_104131"/>
<dbReference type="EMBL" id="FOSV01000004">
    <property type="protein sequence ID" value="SFK78294.1"/>
    <property type="molecule type" value="Genomic_DNA"/>
</dbReference>
<feature type="chain" id="PRO_5011498900" evidence="2">
    <location>
        <begin position="22"/>
        <end position="394"/>
    </location>
</feature>
<evidence type="ECO:0000313" key="5">
    <source>
        <dbReference type="Proteomes" id="UP000198804"/>
    </source>
</evidence>
<protein>
    <submittedName>
        <fullName evidence="4">BNR repeat-like domain-containing protein</fullName>
    </submittedName>
</protein>
<dbReference type="CDD" id="cd15482">
    <property type="entry name" value="Sialidase_non-viral"/>
    <property type="match status" value="1"/>
</dbReference>
<keyword evidence="5" id="KW-1185">Reference proteome</keyword>
<dbReference type="InterPro" id="IPR036278">
    <property type="entry name" value="Sialidase_sf"/>
</dbReference>
<gene>
    <name evidence="4" type="ORF">SAMN04488125_104131</name>
</gene>
<dbReference type="RefSeq" id="WP_091943571.1">
    <property type="nucleotide sequence ID" value="NZ_FOSV01000004.1"/>
</dbReference>
<evidence type="ECO:0000256" key="1">
    <source>
        <dbReference type="SAM" id="MobiDB-lite"/>
    </source>
</evidence>
<name>A0A1I4CAV2_9HYPH</name>
<evidence type="ECO:0000313" key="4">
    <source>
        <dbReference type="EMBL" id="SFK78294.1"/>
    </source>
</evidence>
<dbReference type="Proteomes" id="UP000198804">
    <property type="component" value="Unassembled WGS sequence"/>
</dbReference>
<dbReference type="AlphaFoldDB" id="A0A1I4CAV2"/>
<dbReference type="Pfam" id="PF13088">
    <property type="entry name" value="BNR_2"/>
    <property type="match status" value="1"/>
</dbReference>
<dbReference type="PANTHER" id="PTHR43752">
    <property type="entry name" value="BNR/ASP-BOX REPEAT FAMILY PROTEIN"/>
    <property type="match status" value="1"/>
</dbReference>
<dbReference type="InterPro" id="IPR023296">
    <property type="entry name" value="Glyco_hydro_beta-prop_sf"/>
</dbReference>
<keyword evidence="2" id="KW-0732">Signal</keyword>
<sequence>MSWTVRRLGLPALLLALAVTADGGRVAVARPLPAPLAVEAGAPHFVSAAAEPDRAQRSFQGVPAVASVDGRLWVAFYGDDRIAEEGPGNFIVLKRSDDRGRSWSEVGYVVTDEPGMRALDPQLWRDPDGALWLLFTTTRGVSDLRYGVYALVIDKPGGDPDPKAMVVRRLADAGIPGRPVLIGGRVLLPVDLRESPRSPLFPSGTGKWIYQLDYKRRSLTRVGRIPDTPDVLSFQETSLAPLSDGSVLAMFRTREGQYVSRSEGTDLNRWSPPERWAALPPNPETRARLIPLPDGTLAVAFNDDPRRRKRMTLALSTDGGRTLAKTQLLTGGAASYPDLTLDEHGTLIAVWDTGRATKREIAGAFVSESALSQGAARPERFVVDRQGASAPGEE</sequence>
<feature type="signal peptide" evidence="2">
    <location>
        <begin position="1"/>
        <end position="21"/>
    </location>
</feature>
<dbReference type="PANTHER" id="PTHR43752:SF2">
    <property type="entry name" value="BNR_ASP-BOX REPEAT FAMILY PROTEIN"/>
    <property type="match status" value="1"/>
</dbReference>
<dbReference type="OrthoDB" id="41724at2"/>
<dbReference type="InterPro" id="IPR011040">
    <property type="entry name" value="Sialidase"/>
</dbReference>
<dbReference type="SUPFAM" id="SSF50939">
    <property type="entry name" value="Sialidases"/>
    <property type="match status" value="1"/>
</dbReference>
<feature type="domain" description="Sialidase" evidence="3">
    <location>
        <begin position="90"/>
        <end position="347"/>
    </location>
</feature>
<proteinExistence type="predicted"/>
<evidence type="ECO:0000259" key="3">
    <source>
        <dbReference type="Pfam" id="PF13088"/>
    </source>
</evidence>
<evidence type="ECO:0000256" key="2">
    <source>
        <dbReference type="SAM" id="SignalP"/>
    </source>
</evidence>